<accession>A0AAU6WK03</accession>
<sequence length="272" mass="31654">MNDHYEKIFLLLSLTTVLYRAQQITLIYELTYKANPDKPAFSSENYYLDVLGEESAFRSERERASDSLIQRTGLGLGRNPVFNSQLYTLKNLKTRDIQKIIFTNFFNDKYSITIDEKLEWKILPDKQKVADLDCQKAVVNYGGRSWTTWFTQSIPLPEGPYVFNGLPGMIVNISDNKSDYSFNLIKMKEFEKDNLFAVKKAKAVNWEVFQKIQSDYYTDPFAEIKARNMKVQAGDEKGNLIPTDLNKITKQLKKQIKENNNPIELNHRVNYD</sequence>
<dbReference type="RefSeq" id="WP_345765606.1">
    <property type="nucleotide sequence ID" value="NZ_CP154834.1"/>
</dbReference>
<evidence type="ECO:0000313" key="2">
    <source>
        <dbReference type="Proteomes" id="UP001463665"/>
    </source>
</evidence>
<dbReference type="AlphaFoldDB" id="A0AAU6WK03"/>
<evidence type="ECO:0000313" key="1">
    <source>
        <dbReference type="EMBL" id="XAO72913.1"/>
    </source>
</evidence>
<keyword evidence="2" id="KW-1185">Reference proteome</keyword>
<dbReference type="Proteomes" id="UP001463665">
    <property type="component" value="Chromosome"/>
</dbReference>
<name>A0AAU6WK03_9FLAO</name>
<gene>
    <name evidence="1" type="ORF">AAFP95_13740</name>
</gene>
<protein>
    <submittedName>
        <fullName evidence="1">GLPGLI family protein</fullName>
    </submittedName>
</protein>
<reference evidence="1 2" key="1">
    <citation type="submission" date="2024-04" db="EMBL/GenBank/DDBJ databases">
        <title>Genome sequencing and assembly of rice foliar adapted Chryseobacterium endophyticum OsEnb-ALM-A6.</title>
        <authorList>
            <person name="Kumar S."/>
            <person name="Javed M."/>
            <person name="Chouhan V."/>
            <person name="Charishma K."/>
            <person name="Patel A."/>
            <person name="Kumar M."/>
            <person name="Sahu K.P."/>
            <person name="Kumar A."/>
        </authorList>
    </citation>
    <scope>NUCLEOTIDE SEQUENCE [LARGE SCALE GENOMIC DNA]</scope>
    <source>
        <strain evidence="1 2">OsEnb-ALM-A6</strain>
    </source>
</reference>
<organism evidence="1 2">
    <name type="scientific">Chryseobacterium endophyticum</name>
    <dbReference type="NCBI Taxonomy" id="1854762"/>
    <lineage>
        <taxon>Bacteria</taxon>
        <taxon>Pseudomonadati</taxon>
        <taxon>Bacteroidota</taxon>
        <taxon>Flavobacteriia</taxon>
        <taxon>Flavobacteriales</taxon>
        <taxon>Weeksellaceae</taxon>
        <taxon>Chryseobacterium group</taxon>
        <taxon>Chryseobacterium</taxon>
    </lineage>
</organism>
<dbReference type="InterPro" id="IPR005901">
    <property type="entry name" value="GLPGLI"/>
</dbReference>
<proteinExistence type="predicted"/>
<dbReference type="Pfam" id="PF09697">
    <property type="entry name" value="Porph_ging"/>
    <property type="match status" value="1"/>
</dbReference>
<dbReference type="EMBL" id="CP154834">
    <property type="protein sequence ID" value="XAO72913.1"/>
    <property type="molecule type" value="Genomic_DNA"/>
</dbReference>
<dbReference type="NCBIfam" id="TIGR01200">
    <property type="entry name" value="GLPGLI"/>
    <property type="match status" value="1"/>
</dbReference>